<dbReference type="STRING" id="1121391.SAMN02745206_03747"/>
<proteinExistence type="predicted"/>
<dbReference type="CDD" id="cd03789">
    <property type="entry name" value="GT9_LPS_heptosyltransferase"/>
    <property type="match status" value="1"/>
</dbReference>
<accession>A0A1M5J9M7</accession>
<dbReference type="RefSeq" id="WP_178372050.1">
    <property type="nucleotide sequence ID" value="NZ_FQVB01000069.1"/>
</dbReference>
<dbReference type="Proteomes" id="UP000184076">
    <property type="component" value="Unassembled WGS sequence"/>
</dbReference>
<dbReference type="GO" id="GO:0005829">
    <property type="term" value="C:cytosol"/>
    <property type="evidence" value="ECO:0007669"/>
    <property type="project" value="TreeGrafter"/>
</dbReference>
<protein>
    <submittedName>
        <fullName evidence="3">ADP-heptose:LPS heptosyltransferase</fullName>
    </submittedName>
</protein>
<dbReference type="Pfam" id="PF01075">
    <property type="entry name" value="Glyco_transf_9"/>
    <property type="match status" value="1"/>
</dbReference>
<dbReference type="InterPro" id="IPR002201">
    <property type="entry name" value="Glyco_trans_9"/>
</dbReference>
<keyword evidence="4" id="KW-1185">Reference proteome</keyword>
<evidence type="ECO:0000256" key="2">
    <source>
        <dbReference type="ARBA" id="ARBA00022679"/>
    </source>
</evidence>
<dbReference type="Gene3D" id="3.40.50.2000">
    <property type="entry name" value="Glycogen Phosphorylase B"/>
    <property type="match status" value="1"/>
</dbReference>
<reference evidence="4" key="1">
    <citation type="submission" date="2016-11" db="EMBL/GenBank/DDBJ databases">
        <authorList>
            <person name="Varghese N."/>
            <person name="Submissions S."/>
        </authorList>
    </citation>
    <scope>NUCLEOTIDE SEQUENCE [LARGE SCALE GENOMIC DNA]</scope>
    <source>
        <strain evidence="4">DSM 9756</strain>
    </source>
</reference>
<dbReference type="EMBL" id="FQVB01000069">
    <property type="protein sequence ID" value="SHG36713.1"/>
    <property type="molecule type" value="Genomic_DNA"/>
</dbReference>
<dbReference type="PANTHER" id="PTHR30160">
    <property type="entry name" value="TETRAACYLDISACCHARIDE 4'-KINASE-RELATED"/>
    <property type="match status" value="1"/>
</dbReference>
<dbReference type="PANTHER" id="PTHR30160:SF23">
    <property type="match status" value="1"/>
</dbReference>
<dbReference type="GO" id="GO:0008713">
    <property type="term" value="F:ADP-heptose-lipopolysaccharide heptosyltransferase activity"/>
    <property type="evidence" value="ECO:0007669"/>
    <property type="project" value="TreeGrafter"/>
</dbReference>
<keyword evidence="2 3" id="KW-0808">Transferase</keyword>
<dbReference type="InterPro" id="IPR051199">
    <property type="entry name" value="LPS_LOS_Heptosyltrfase"/>
</dbReference>
<sequence>MEQAGFRSAFGRDGGRRLGFLHQGALGDFVLFLPVLDALYRREGVPAFHLWTRPIYGSLLEEKPYEVHVHALSGPFWDALYHEEAWKTVPVPEELKGVEAFFWMGQSGARDLVARLRERLSVPVHWIRSFPAEDDGALPVAAFIAKQLSAALGRPVDPGLPEVTPSREAREAVRTWLEFQGLEPKGYGVVHVGSGGRAKVWPFPRWERLLSRLHEAAGTPLVFTTGPADEPYEPFVDRMASKFNGRRVSDFDLGRLAALLAWARFYAGCDSGVSHLTAAVGTPSLVIFGPTDPRVWAPQGPHVQILRDHWGPEDVMDRDARSEAPPPDALPEECRRFFRNIASAPQQPGASLR</sequence>
<gene>
    <name evidence="3" type="ORF">SAMN02745206_03747</name>
</gene>
<evidence type="ECO:0000256" key="1">
    <source>
        <dbReference type="ARBA" id="ARBA00022676"/>
    </source>
</evidence>
<dbReference type="AlphaFoldDB" id="A0A1M5J9M7"/>
<organism evidence="3 4">
    <name type="scientific">Desulfacinum infernum DSM 9756</name>
    <dbReference type="NCBI Taxonomy" id="1121391"/>
    <lineage>
        <taxon>Bacteria</taxon>
        <taxon>Pseudomonadati</taxon>
        <taxon>Thermodesulfobacteriota</taxon>
        <taxon>Syntrophobacteria</taxon>
        <taxon>Syntrophobacterales</taxon>
        <taxon>Syntrophobacteraceae</taxon>
        <taxon>Desulfacinum</taxon>
    </lineage>
</organism>
<evidence type="ECO:0000313" key="4">
    <source>
        <dbReference type="Proteomes" id="UP000184076"/>
    </source>
</evidence>
<keyword evidence="1" id="KW-0328">Glycosyltransferase</keyword>
<evidence type="ECO:0000313" key="3">
    <source>
        <dbReference type="EMBL" id="SHG36713.1"/>
    </source>
</evidence>
<name>A0A1M5J9M7_9BACT</name>
<dbReference type="GO" id="GO:0009244">
    <property type="term" value="P:lipopolysaccharide core region biosynthetic process"/>
    <property type="evidence" value="ECO:0007669"/>
    <property type="project" value="TreeGrafter"/>
</dbReference>
<dbReference type="SUPFAM" id="SSF53756">
    <property type="entry name" value="UDP-Glycosyltransferase/glycogen phosphorylase"/>
    <property type="match status" value="1"/>
</dbReference>